<protein>
    <submittedName>
        <fullName evidence="1">DUF2007 domain-containing protein</fullName>
    </submittedName>
</protein>
<dbReference type="EMBL" id="JBHUHZ010000001">
    <property type="protein sequence ID" value="MFD2161697.1"/>
    <property type="molecule type" value="Genomic_DNA"/>
</dbReference>
<sequence length="67" mass="7844">MNDNWVKVFTSTDFFKSEMVKQFLVENNIDAVVLNKQGYPYNIGEVEVYVQPKYSTHALELIQQNDL</sequence>
<gene>
    <name evidence="1" type="ORF">ACFSJU_04785</name>
</gene>
<name>A0ABW4ZJA9_9SPHI</name>
<organism evidence="1 2">
    <name type="scientific">Paradesertivirga mongoliensis</name>
    <dbReference type="NCBI Taxonomy" id="2100740"/>
    <lineage>
        <taxon>Bacteria</taxon>
        <taxon>Pseudomonadati</taxon>
        <taxon>Bacteroidota</taxon>
        <taxon>Sphingobacteriia</taxon>
        <taxon>Sphingobacteriales</taxon>
        <taxon>Sphingobacteriaceae</taxon>
        <taxon>Paradesertivirga</taxon>
    </lineage>
</organism>
<evidence type="ECO:0000313" key="1">
    <source>
        <dbReference type="EMBL" id="MFD2161697.1"/>
    </source>
</evidence>
<comment type="caution">
    <text evidence="1">The sequence shown here is derived from an EMBL/GenBank/DDBJ whole genome shotgun (WGS) entry which is preliminary data.</text>
</comment>
<dbReference type="Proteomes" id="UP001597387">
    <property type="component" value="Unassembled WGS sequence"/>
</dbReference>
<proteinExistence type="predicted"/>
<evidence type="ECO:0000313" key="2">
    <source>
        <dbReference type="Proteomes" id="UP001597387"/>
    </source>
</evidence>
<accession>A0ABW4ZJA9</accession>
<keyword evidence="2" id="KW-1185">Reference proteome</keyword>
<dbReference type="RefSeq" id="WP_255898739.1">
    <property type="nucleotide sequence ID" value="NZ_JAFMZO010000001.1"/>
</dbReference>
<reference evidence="2" key="1">
    <citation type="journal article" date="2019" name="Int. J. Syst. Evol. Microbiol.">
        <title>The Global Catalogue of Microorganisms (GCM) 10K type strain sequencing project: providing services to taxonomists for standard genome sequencing and annotation.</title>
        <authorList>
            <consortium name="The Broad Institute Genomics Platform"/>
            <consortium name="The Broad Institute Genome Sequencing Center for Infectious Disease"/>
            <person name="Wu L."/>
            <person name="Ma J."/>
        </authorList>
    </citation>
    <scope>NUCLEOTIDE SEQUENCE [LARGE SCALE GENOMIC DNA]</scope>
    <source>
        <strain evidence="2">KCTC 42217</strain>
    </source>
</reference>